<gene>
    <name evidence="1" type="ORF">J8380_08070</name>
</gene>
<sequence>MSVNENKPHLYVLPEDDANRQIINGFAGCIRDRYSRSFQVLPIARGWSNVVEKFETQHIAKMRRNTNTHLALILDFDDRLGDFRNRLNDIRAIIPDDLKDRVFIFGVLSEPENLRSSTRKSFEKLGETLAKECAMERYELWQHRLLVHNQSELERIHPFIKSNILPD</sequence>
<organism evidence="1 2">
    <name type="scientific">Candidatus Thiothrix anitrata</name>
    <dbReference type="NCBI Taxonomy" id="2823902"/>
    <lineage>
        <taxon>Bacteria</taxon>
        <taxon>Pseudomonadati</taxon>
        <taxon>Pseudomonadota</taxon>
        <taxon>Gammaproteobacteria</taxon>
        <taxon>Thiotrichales</taxon>
        <taxon>Thiotrichaceae</taxon>
        <taxon>Thiothrix</taxon>
    </lineage>
</organism>
<evidence type="ECO:0000313" key="1">
    <source>
        <dbReference type="EMBL" id="QTR51486.1"/>
    </source>
</evidence>
<name>A0ABX7X6H9_9GAMM</name>
<dbReference type="RefSeq" id="WP_210229940.1">
    <property type="nucleotide sequence ID" value="NZ_CP072800.1"/>
</dbReference>
<proteinExistence type="predicted"/>
<dbReference type="EMBL" id="CP072800">
    <property type="protein sequence ID" value="QTR51486.1"/>
    <property type="molecule type" value="Genomic_DNA"/>
</dbReference>
<reference evidence="1 2" key="1">
    <citation type="submission" date="2021-04" db="EMBL/GenBank/DDBJ databases">
        <title>Genomics, taxonomy and metabolism of representatives of sulfur bacteria of the genus Thiothrix: Thiothrix fructosivorans QT, Thiothrix unzii A1T and three new species, Thiothrix subterranea sp. nov., Thiothrix litoralis sp. nov. and 'Candidatus Thiothrix anitrata' sp. nov.</title>
        <authorList>
            <person name="Ravin N.V."/>
            <person name="Smolyakov D."/>
            <person name="Rudenko T.S."/>
            <person name="Mardanov A.V."/>
            <person name="Beletsky A.V."/>
            <person name="Markov N.D."/>
            <person name="Fomenkov A.I."/>
            <person name="Roberts R.J."/>
            <person name="Karnachuk O.V."/>
            <person name="Novikov A."/>
            <person name="Grabovich M.Y."/>
        </authorList>
    </citation>
    <scope>NUCLEOTIDE SEQUENCE [LARGE SCALE GENOMIC DNA]</scope>
    <source>
        <strain evidence="1 2">A52</strain>
    </source>
</reference>
<evidence type="ECO:0008006" key="3">
    <source>
        <dbReference type="Google" id="ProtNLM"/>
    </source>
</evidence>
<protein>
    <recommendedName>
        <fullName evidence="3">DUF4276 family protein</fullName>
    </recommendedName>
</protein>
<evidence type="ECO:0000313" key="2">
    <source>
        <dbReference type="Proteomes" id="UP000672027"/>
    </source>
</evidence>
<dbReference type="Proteomes" id="UP000672027">
    <property type="component" value="Chromosome"/>
</dbReference>
<keyword evidence="2" id="KW-1185">Reference proteome</keyword>
<accession>A0ABX7X6H9</accession>